<comment type="caution">
    <text evidence="1">The sequence shown here is derived from an EMBL/GenBank/DDBJ whole genome shotgun (WGS) entry which is preliminary data.</text>
</comment>
<name>A0ABV8V8N0_9GAMM</name>
<gene>
    <name evidence="1" type="ORF">ACFOX3_18335</name>
</gene>
<proteinExistence type="predicted"/>
<dbReference type="EMBL" id="JBHSCX010000021">
    <property type="protein sequence ID" value="MFC4364273.1"/>
    <property type="molecule type" value="Genomic_DNA"/>
</dbReference>
<organism evidence="1 2">
    <name type="scientific">Simiduia curdlanivorans</name>
    <dbReference type="NCBI Taxonomy" id="1492769"/>
    <lineage>
        <taxon>Bacteria</taxon>
        <taxon>Pseudomonadati</taxon>
        <taxon>Pseudomonadota</taxon>
        <taxon>Gammaproteobacteria</taxon>
        <taxon>Cellvibrionales</taxon>
        <taxon>Cellvibrionaceae</taxon>
        <taxon>Simiduia</taxon>
    </lineage>
</organism>
<accession>A0ABV8V8N0</accession>
<dbReference type="Proteomes" id="UP001595840">
    <property type="component" value="Unassembled WGS sequence"/>
</dbReference>
<evidence type="ECO:0000313" key="1">
    <source>
        <dbReference type="EMBL" id="MFC4364273.1"/>
    </source>
</evidence>
<reference evidence="2" key="1">
    <citation type="journal article" date="2019" name="Int. J. Syst. Evol. Microbiol.">
        <title>The Global Catalogue of Microorganisms (GCM) 10K type strain sequencing project: providing services to taxonomists for standard genome sequencing and annotation.</title>
        <authorList>
            <consortium name="The Broad Institute Genomics Platform"/>
            <consortium name="The Broad Institute Genome Sequencing Center for Infectious Disease"/>
            <person name="Wu L."/>
            <person name="Ma J."/>
        </authorList>
    </citation>
    <scope>NUCLEOTIDE SEQUENCE [LARGE SCALE GENOMIC DNA]</scope>
    <source>
        <strain evidence="2">CECT 8570</strain>
    </source>
</reference>
<keyword evidence="2" id="KW-1185">Reference proteome</keyword>
<evidence type="ECO:0000313" key="2">
    <source>
        <dbReference type="Proteomes" id="UP001595840"/>
    </source>
</evidence>
<dbReference type="RefSeq" id="WP_290262377.1">
    <property type="nucleotide sequence ID" value="NZ_JAUFQG010000004.1"/>
</dbReference>
<sequence>MNMKYSFVEKADQNTIKVSISDDELMKKLIASGFRASGGNHLQIETSGDKDKAKIFNLLRNMGIYFSDGKEWCPSEVFEHLRDLGILEGKFKRISWRGNSDVNIQEI</sequence>
<protein>
    <submittedName>
        <fullName evidence="1">Uncharacterized protein</fullName>
    </submittedName>
</protein>